<dbReference type="Proteomes" id="UP000439965">
    <property type="component" value="Unassembled WGS sequence"/>
</dbReference>
<name>A0A2A4DI02_ENTGA</name>
<accession>A0A2A4DI02</accession>
<reference evidence="2 9" key="3">
    <citation type="submission" date="2020-06" db="EMBL/GenBank/DDBJ databases">
        <title>Crossreactivity between MHC class I-restricted antigens from cancer cells and an enterococcal bacteriophage.</title>
        <authorList>
            <person name="Fluckiger A."/>
            <person name="Daillere R."/>
            <person name="Sassi M."/>
            <person name="Cattoir V."/>
            <person name="Kroemer G."/>
            <person name="Zitvogel L."/>
        </authorList>
    </citation>
    <scope>NUCLEOTIDE SEQUENCE [LARGE SCALE GENOMIC DNA]</scope>
    <source>
        <strain evidence="2 9">EG4</strain>
    </source>
</reference>
<evidence type="ECO:0000313" key="10">
    <source>
        <dbReference type="Proteomes" id="UP001241571"/>
    </source>
</evidence>
<evidence type="ECO:0000313" key="5">
    <source>
        <dbReference type="EMBL" id="MXS25862.1"/>
    </source>
</evidence>
<evidence type="ECO:0000256" key="1">
    <source>
        <dbReference type="SAM" id="Phobius"/>
    </source>
</evidence>
<gene>
    <name evidence="6" type="ORF">EGM181_13690</name>
    <name evidence="5" type="ORF">GTI89_07315</name>
    <name evidence="2" type="ORF">HWH42_02060</name>
    <name evidence="4" type="ORF">P7E30_02810</name>
    <name evidence="3" type="ORF">QRX88_00145</name>
</gene>
<feature type="transmembrane region" description="Helical" evidence="1">
    <location>
        <begin position="226"/>
        <end position="243"/>
    </location>
</feature>
<reference evidence="5 7" key="1">
    <citation type="submission" date="2019-04" db="EMBL/GenBank/DDBJ databases">
        <title>Step-wise assembly of the neonatal virome modulated by breast feeding.</title>
        <authorList>
            <person name="Liang G."/>
            <person name="Bushman F."/>
        </authorList>
    </citation>
    <scope>NUCLEOTIDE SEQUENCE [LARGE SCALE GENOMIC DNA]</scope>
    <source>
        <strain evidence="5 7">E3404</strain>
    </source>
</reference>
<dbReference type="Proteomes" id="UP001183682">
    <property type="component" value="Unassembled WGS sequence"/>
</dbReference>
<evidence type="ECO:0000313" key="3">
    <source>
        <dbReference type="EMBL" id="MDL4934119.1"/>
    </source>
</evidence>
<sequence length="316" mass="34704">MNKKLVKTLSSFAETLGLSVDPKMGVIYGTYRSYKVILTQLNNNSYSFAATFSISKNQELPSSEQVRQVVTDSKDILDCSVQGYQVTYTFRGAMTVAKTKEKLVAGLDTVTDFLKENHYQTVCQFCGTSEAPIDTYSIGGLPVIACSACFKKQNEAMLASLHEQNQKKENWLAGIVGAFIGSLIGVGVIILLGQLGYVAALSGIAMAVCALKGYELLGGKLSNKGIIGSVLIMVIMVYLGNRIDWSISVANYYTDVDYFYAFRILPDLLREGYLEASQYYGNLALVYLFTAIGAIPTILSVIRDRKNSRESYKMEA</sequence>
<dbReference type="EMBL" id="JASUBT010000001">
    <property type="protein sequence ID" value="MDL4934119.1"/>
    <property type="molecule type" value="Genomic_DNA"/>
</dbReference>
<dbReference type="RefSeq" id="WP_003125678.1">
    <property type="nucleotide sequence ID" value="NZ_BSYC01000001.1"/>
</dbReference>
<keyword evidence="1" id="KW-1133">Transmembrane helix</keyword>
<evidence type="ECO:0000313" key="4">
    <source>
        <dbReference type="EMBL" id="MDT2689138.1"/>
    </source>
</evidence>
<evidence type="ECO:0000313" key="8">
    <source>
        <dbReference type="Proteomes" id="UP000516696"/>
    </source>
</evidence>
<reference evidence="3 10" key="5">
    <citation type="submission" date="2023-06" db="EMBL/GenBank/DDBJ databases">
        <title>Acute promotion of culturable opportunistic pathogens and persistent increase of antibiotic resistance following antibiotic exposure in mouse gut microbiota.</title>
        <authorList>
            <person name="Li L."/>
            <person name="Wang B."/>
            <person name="Sun Y."/>
            <person name="Wang M."/>
            <person name="Xu H."/>
        </authorList>
    </citation>
    <scope>NUCLEOTIDE SEQUENCE [LARGE SCALE GENOMIC DNA]</scope>
    <source>
        <strain evidence="3 10">CRI2_2</strain>
    </source>
</reference>
<feature type="transmembrane region" description="Helical" evidence="1">
    <location>
        <begin position="279"/>
        <end position="302"/>
    </location>
</feature>
<dbReference type="Proteomes" id="UP000571857">
    <property type="component" value="Unassembled WGS sequence"/>
</dbReference>
<reference evidence="4" key="4">
    <citation type="submission" date="2023-03" db="EMBL/GenBank/DDBJ databases">
        <authorList>
            <person name="Shen W."/>
            <person name="Cai J."/>
        </authorList>
    </citation>
    <scope>NUCLEOTIDE SEQUENCE</scope>
    <source>
        <strain evidence="4">K69-2</strain>
    </source>
</reference>
<dbReference type="EMBL" id="JABXJK010000009">
    <property type="protein sequence ID" value="MBA0971390.1"/>
    <property type="molecule type" value="Genomic_DNA"/>
</dbReference>
<evidence type="ECO:0000313" key="2">
    <source>
        <dbReference type="EMBL" id="MBA0971390.1"/>
    </source>
</evidence>
<feature type="transmembrane region" description="Helical" evidence="1">
    <location>
        <begin position="171"/>
        <end position="191"/>
    </location>
</feature>
<dbReference type="Proteomes" id="UP000516696">
    <property type="component" value="Chromosome"/>
</dbReference>
<dbReference type="EMBL" id="WVTI01000005">
    <property type="protein sequence ID" value="MXS25862.1"/>
    <property type="molecule type" value="Genomic_DNA"/>
</dbReference>
<dbReference type="Proteomes" id="UP001241571">
    <property type="component" value="Unassembled WGS sequence"/>
</dbReference>
<dbReference type="EMBL" id="CP050485">
    <property type="protein sequence ID" value="QOG28231.1"/>
    <property type="molecule type" value="Genomic_DNA"/>
</dbReference>
<protein>
    <submittedName>
        <fullName evidence="5">Uncharacterized protein</fullName>
    </submittedName>
</protein>
<dbReference type="AlphaFoldDB" id="A0A2A4DI02"/>
<evidence type="ECO:0000313" key="7">
    <source>
        <dbReference type="Proteomes" id="UP000439965"/>
    </source>
</evidence>
<organism evidence="5 7">
    <name type="scientific">Enterococcus gallinarum</name>
    <dbReference type="NCBI Taxonomy" id="1353"/>
    <lineage>
        <taxon>Bacteria</taxon>
        <taxon>Bacillati</taxon>
        <taxon>Bacillota</taxon>
        <taxon>Bacilli</taxon>
        <taxon>Lactobacillales</taxon>
        <taxon>Enterococcaceae</taxon>
        <taxon>Enterococcus</taxon>
    </lineage>
</organism>
<evidence type="ECO:0000313" key="9">
    <source>
        <dbReference type="Proteomes" id="UP000571857"/>
    </source>
</evidence>
<evidence type="ECO:0000313" key="6">
    <source>
        <dbReference type="EMBL" id="QOG28231.1"/>
    </source>
</evidence>
<feature type="transmembrane region" description="Helical" evidence="1">
    <location>
        <begin position="197"/>
        <end position="214"/>
    </location>
</feature>
<reference evidence="6 8" key="2">
    <citation type="submission" date="2020-03" db="EMBL/GenBank/DDBJ databases">
        <title>Characterization of ganglioside-mimicking enterococci.</title>
        <authorList>
            <person name="Patry R.T."/>
            <person name="Nothaft H."/>
            <person name="Bridger R."/>
            <person name="Shajahan A."/>
            <person name="Huynh S."/>
            <person name="Sanchez S."/>
            <person name="Azadi P."/>
            <person name="Cooper K."/>
            <person name="Miller W.G."/>
            <person name="Parker C.T."/>
            <person name="Wells L."/>
            <person name="Szymanski C.M."/>
        </authorList>
    </citation>
    <scope>NUCLEOTIDE SEQUENCE [LARGE SCALE GENOMIC DNA]</scope>
    <source>
        <strain evidence="6 8">EGM181</strain>
    </source>
</reference>
<dbReference type="EMBL" id="JARPZN010000001">
    <property type="protein sequence ID" value="MDT2689138.1"/>
    <property type="molecule type" value="Genomic_DNA"/>
</dbReference>
<dbReference type="GeneID" id="93225013"/>
<keyword evidence="1" id="KW-0812">Transmembrane</keyword>
<proteinExistence type="predicted"/>
<keyword evidence="1" id="KW-0472">Membrane</keyword>